<dbReference type="GO" id="GO:0004519">
    <property type="term" value="F:endonuclease activity"/>
    <property type="evidence" value="ECO:0007669"/>
    <property type="project" value="UniProtKB-KW"/>
</dbReference>
<dbReference type="Gene3D" id="1.10.30.50">
    <property type="match status" value="1"/>
</dbReference>
<name>A0A418KM53_9ACTN</name>
<keyword evidence="2" id="KW-0378">Hydrolase</keyword>
<dbReference type="AlphaFoldDB" id="A0A418KM53"/>
<dbReference type="Pfam" id="PF01844">
    <property type="entry name" value="HNH"/>
    <property type="match status" value="1"/>
</dbReference>
<dbReference type="InterPro" id="IPR002711">
    <property type="entry name" value="HNH"/>
</dbReference>
<proteinExistence type="predicted"/>
<keyword evidence="2" id="KW-0540">Nuclease</keyword>
<gene>
    <name evidence="2" type="ORF">DY240_19875</name>
</gene>
<dbReference type="InterPro" id="IPR003615">
    <property type="entry name" value="HNH_nuc"/>
</dbReference>
<sequence length="296" mass="33053">MMPSVAGGSEDAAGGVADEEVVARFSSAEAAVTSVAHVATSSASGTSRWLLFQAAMIVPMRISWTRDEIILACALIAENGWKELRSSRPEVVELSSLLISWSNHPIEQRNPDFRSADSVARKTLDIATQHPDYQGRPTHGNKLDGEVLCEFILDPDRMLQAAREIRTDMKRGQAAPSLDDEIDTAEIDVSEGRVLIMRHLRRERSPKIRQMKLDQVTTRGDALACEICSFNFEDIYGPRGKGYIEVHHVLPLHASGQTRTRLEDLALLCSNCHRMIHRRAWITPDELRATLRARFS</sequence>
<dbReference type="CDD" id="cd00085">
    <property type="entry name" value="HNHc"/>
    <property type="match status" value="1"/>
</dbReference>
<accession>A0A418KM53</accession>
<feature type="domain" description="HNH nuclease" evidence="1">
    <location>
        <begin position="212"/>
        <end position="274"/>
    </location>
</feature>
<comment type="caution">
    <text evidence="2">The sequence shown here is derived from an EMBL/GenBank/DDBJ whole genome shotgun (WGS) entry which is preliminary data.</text>
</comment>
<keyword evidence="3" id="KW-1185">Reference proteome</keyword>
<dbReference type="SMART" id="SM00507">
    <property type="entry name" value="HNHc"/>
    <property type="match status" value="1"/>
</dbReference>
<evidence type="ECO:0000313" key="3">
    <source>
        <dbReference type="Proteomes" id="UP000284057"/>
    </source>
</evidence>
<dbReference type="Proteomes" id="UP000284057">
    <property type="component" value="Unassembled WGS sequence"/>
</dbReference>
<evidence type="ECO:0000259" key="1">
    <source>
        <dbReference type="SMART" id="SM00507"/>
    </source>
</evidence>
<evidence type="ECO:0000313" key="2">
    <source>
        <dbReference type="EMBL" id="RIQ19463.1"/>
    </source>
</evidence>
<dbReference type="GO" id="GO:0003676">
    <property type="term" value="F:nucleic acid binding"/>
    <property type="evidence" value="ECO:0007669"/>
    <property type="project" value="InterPro"/>
</dbReference>
<organism evidence="2 3">
    <name type="scientific">Jiangella rhizosphaerae</name>
    <dbReference type="NCBI Taxonomy" id="2293569"/>
    <lineage>
        <taxon>Bacteria</taxon>
        <taxon>Bacillati</taxon>
        <taxon>Actinomycetota</taxon>
        <taxon>Actinomycetes</taxon>
        <taxon>Jiangellales</taxon>
        <taxon>Jiangellaceae</taxon>
        <taxon>Jiangella</taxon>
    </lineage>
</organism>
<protein>
    <submittedName>
        <fullName evidence="2">HNH endonuclease</fullName>
    </submittedName>
</protein>
<dbReference type="EMBL" id="QUAL01000183">
    <property type="protein sequence ID" value="RIQ19463.1"/>
    <property type="molecule type" value="Genomic_DNA"/>
</dbReference>
<dbReference type="GO" id="GO:0008270">
    <property type="term" value="F:zinc ion binding"/>
    <property type="evidence" value="ECO:0007669"/>
    <property type="project" value="InterPro"/>
</dbReference>
<reference evidence="2 3" key="1">
    <citation type="submission" date="2018-09" db="EMBL/GenBank/DDBJ databases">
        <title>Isolation, diversity and antifungal activity of actinobacteria from wheat.</title>
        <authorList>
            <person name="Han C."/>
        </authorList>
    </citation>
    <scope>NUCLEOTIDE SEQUENCE [LARGE SCALE GENOMIC DNA]</scope>
    <source>
        <strain evidence="2 3">NEAU-YY265</strain>
    </source>
</reference>
<keyword evidence="2" id="KW-0255">Endonuclease</keyword>